<gene>
    <name evidence="4" type="ORF">BJ508DRAFT_419975</name>
</gene>
<feature type="domain" description="Nephrocystin 3-like N-terminal" evidence="3">
    <location>
        <begin position="910"/>
        <end position="1092"/>
    </location>
</feature>
<dbReference type="PANTHER" id="PTHR35391">
    <property type="entry name" value="C2H2-TYPE DOMAIN-CONTAINING PROTEIN-RELATED"/>
    <property type="match status" value="1"/>
</dbReference>
<dbReference type="STRING" id="1160509.A0A3N4H9B2"/>
<name>A0A3N4H9B2_ASCIM</name>
<proteinExistence type="predicted"/>
<accession>A0A3N4H9B2</accession>
<evidence type="ECO:0000256" key="2">
    <source>
        <dbReference type="SAM" id="MobiDB-lite"/>
    </source>
</evidence>
<feature type="compositionally biased region" description="Low complexity" evidence="2">
    <location>
        <begin position="146"/>
        <end position="167"/>
    </location>
</feature>
<evidence type="ECO:0000259" key="3">
    <source>
        <dbReference type="Pfam" id="PF24883"/>
    </source>
</evidence>
<dbReference type="Proteomes" id="UP000275078">
    <property type="component" value="Unassembled WGS sequence"/>
</dbReference>
<organism evidence="4 5">
    <name type="scientific">Ascobolus immersus RN42</name>
    <dbReference type="NCBI Taxonomy" id="1160509"/>
    <lineage>
        <taxon>Eukaryota</taxon>
        <taxon>Fungi</taxon>
        <taxon>Dikarya</taxon>
        <taxon>Ascomycota</taxon>
        <taxon>Pezizomycotina</taxon>
        <taxon>Pezizomycetes</taxon>
        <taxon>Pezizales</taxon>
        <taxon>Ascobolaceae</taxon>
        <taxon>Ascobolus</taxon>
    </lineage>
</organism>
<keyword evidence="1" id="KW-0677">Repeat</keyword>
<protein>
    <recommendedName>
        <fullName evidence="3">Nephrocystin 3-like N-terminal domain-containing protein</fullName>
    </recommendedName>
</protein>
<dbReference type="EMBL" id="ML119952">
    <property type="protein sequence ID" value="RPA71269.1"/>
    <property type="molecule type" value="Genomic_DNA"/>
</dbReference>
<evidence type="ECO:0000256" key="1">
    <source>
        <dbReference type="ARBA" id="ARBA00022737"/>
    </source>
</evidence>
<sequence length="1211" mass="135359">MASVISDESRHIVRLLSNPDSGGILTTIDPFLERQLNDIRSRFLLWSGNVGSLAMADASLDQRLRNNPDIAKLVVSMLQSLKEDLERIVNFVSPSTPHIATTRTLAPLVEEEEEDEEQANEVGIDDNGGTKAPHTDTVSEDQEPRSSGTSSSSSDFDFGSSGSDVSGAHPSKFDESPWSRYVESSNTALDHLYRLCSVLRKPASSNENARVKMLISKGNAIDARELDEFKAHIEFHLDFKLKGHKLAPQIRQRLIDAAIFRKIKLIYRERHHQKLAQGTKAETIGHSKSISTGSKTLGSTDSGMAIVSDTEDLQSSCGVHQTDHAVDSPIRKERIGFQKSSTLSNTIASSVNQEGYKQYKSKKAPGSISSTITASAIGRREKLDVPRPPIPSLEGEASVFCPYCSRIVRLAETKGPRWIKHVLKDVEPYVCLFEDCQLADLLFRTPDEWLGHMVQEHNTVWRCRAPGHDHHVYSSEMQLADHLQAAHENAFTPSQLQDFLIRTPLPASEMFSKLSGEWNSDPEKQGVVCRSCQGISGREAIISGDDTEATILYMCILTHLEELALESLPEQNAADDGSSLQCRTVGSFSTMGLHIADNNLDDTTVYETSDSVHAQFYESAPVPDMEDIMSMVYRDVMEQIAKSKFTPALENDAILQHFQSKRVRERDSVSRQGTELSNSEFLQLILTIRSFASSTLSICFGLLGLPNSWKRKMLFVLRDAVSLWKQAKVMLLELRMKAGYGVQSFGAVEKAFVELVLNQETSLSRFVDVIEFLTHLLDFANFSNWTRKDELNYIFDSEFIFAWSTPQLEGLRQSLEYLCSLGTFAERIVNEATTKKSSPAAGPTSAQYVSSSSRSAVEVLDHRNQQAHVHISEGLPHSTTSSVGCEIAMSRLYYDGIDRVWARVGAPHSGTCDWIFHHKEFALWLSDTKNLLWISGESVSGRSTLLKHISSYPDLFRRKHKTGASTISVIRHSFREHDKQDTPHYNSLEGFFRNVLFQIAAASPELFVAGVHAKHMDLHAASWSVQESVSLLFRIANLDHEQSFKSTFRFVLFVDSIDRAAPDPHAGWEMKQLASFLSELAMSGIFKVCVSSQFFESLPTTFANLQGDYACIRIPNGHTSNDMLKYVEHSLSPKFPSSSRESGMTNQDVEWASVSRIIVDHSRGCWPFTKMATAQVSKFTDEGRSFAEILERLEGLCAEYLHFLSVMEREG</sequence>
<dbReference type="Pfam" id="PF24883">
    <property type="entry name" value="NPHP3_N"/>
    <property type="match status" value="1"/>
</dbReference>
<dbReference type="OrthoDB" id="20872at2759"/>
<keyword evidence="5" id="KW-1185">Reference proteome</keyword>
<dbReference type="PANTHER" id="PTHR35391:SF7">
    <property type="entry name" value="C2H2-TYPE DOMAIN-CONTAINING PROTEIN"/>
    <property type="match status" value="1"/>
</dbReference>
<dbReference type="AlphaFoldDB" id="A0A3N4H9B2"/>
<feature type="compositionally biased region" description="Acidic residues" evidence="2">
    <location>
        <begin position="109"/>
        <end position="119"/>
    </location>
</feature>
<evidence type="ECO:0000313" key="5">
    <source>
        <dbReference type="Proteomes" id="UP000275078"/>
    </source>
</evidence>
<dbReference type="InterPro" id="IPR056884">
    <property type="entry name" value="NPHP3-like_N"/>
</dbReference>
<feature type="region of interest" description="Disordered" evidence="2">
    <location>
        <begin position="102"/>
        <end position="177"/>
    </location>
</feature>
<reference evidence="4 5" key="1">
    <citation type="journal article" date="2018" name="Nat. Ecol. Evol.">
        <title>Pezizomycetes genomes reveal the molecular basis of ectomycorrhizal truffle lifestyle.</title>
        <authorList>
            <person name="Murat C."/>
            <person name="Payen T."/>
            <person name="Noel B."/>
            <person name="Kuo A."/>
            <person name="Morin E."/>
            <person name="Chen J."/>
            <person name="Kohler A."/>
            <person name="Krizsan K."/>
            <person name="Balestrini R."/>
            <person name="Da Silva C."/>
            <person name="Montanini B."/>
            <person name="Hainaut M."/>
            <person name="Levati E."/>
            <person name="Barry K.W."/>
            <person name="Belfiori B."/>
            <person name="Cichocki N."/>
            <person name="Clum A."/>
            <person name="Dockter R.B."/>
            <person name="Fauchery L."/>
            <person name="Guy J."/>
            <person name="Iotti M."/>
            <person name="Le Tacon F."/>
            <person name="Lindquist E.A."/>
            <person name="Lipzen A."/>
            <person name="Malagnac F."/>
            <person name="Mello A."/>
            <person name="Molinier V."/>
            <person name="Miyauchi S."/>
            <person name="Poulain J."/>
            <person name="Riccioni C."/>
            <person name="Rubini A."/>
            <person name="Sitrit Y."/>
            <person name="Splivallo R."/>
            <person name="Traeger S."/>
            <person name="Wang M."/>
            <person name="Zifcakova L."/>
            <person name="Wipf D."/>
            <person name="Zambonelli A."/>
            <person name="Paolocci F."/>
            <person name="Nowrousian M."/>
            <person name="Ottonello S."/>
            <person name="Baldrian P."/>
            <person name="Spatafora J.W."/>
            <person name="Henrissat B."/>
            <person name="Nagy L.G."/>
            <person name="Aury J.M."/>
            <person name="Wincker P."/>
            <person name="Grigoriev I.V."/>
            <person name="Bonfante P."/>
            <person name="Martin F.M."/>
        </authorList>
    </citation>
    <scope>NUCLEOTIDE SEQUENCE [LARGE SCALE GENOMIC DNA]</scope>
    <source>
        <strain evidence="4 5">RN42</strain>
    </source>
</reference>
<evidence type="ECO:0000313" key="4">
    <source>
        <dbReference type="EMBL" id="RPA71269.1"/>
    </source>
</evidence>